<dbReference type="EMBL" id="ABCC02000064">
    <property type="protein sequence ID" value="EDP12870.1"/>
    <property type="molecule type" value="Genomic_DNA"/>
</dbReference>
<dbReference type="Pfam" id="PF12706">
    <property type="entry name" value="Lactamase_B_2"/>
    <property type="match status" value="1"/>
</dbReference>
<accession>A8S4B0</accession>
<dbReference type="eggNOG" id="COG2220">
    <property type="taxonomic scope" value="Bacteria"/>
</dbReference>
<dbReference type="InterPro" id="IPR050114">
    <property type="entry name" value="UPF0173_UPF0282_UlaG_hydrolase"/>
</dbReference>
<organism evidence="4 5">
    <name type="scientific">Enterocloster bolteae (strain ATCC BAA-613 / DSM 15670 / CCUG 46953 / JCM 12243 / WAL 16351)</name>
    <name type="common">Clostridium bolteae</name>
    <dbReference type="NCBI Taxonomy" id="411902"/>
    <lineage>
        <taxon>Bacteria</taxon>
        <taxon>Bacillati</taxon>
        <taxon>Bacillota</taxon>
        <taxon>Clostridia</taxon>
        <taxon>Lachnospirales</taxon>
        <taxon>Lachnospiraceae</taxon>
        <taxon>Enterocloster</taxon>
    </lineage>
</organism>
<feature type="region of interest" description="Disordered" evidence="2">
    <location>
        <begin position="1"/>
        <end position="23"/>
    </location>
</feature>
<keyword evidence="1" id="KW-0378">Hydrolase</keyword>
<dbReference type="InterPro" id="IPR036866">
    <property type="entry name" value="RibonucZ/Hydroxyglut_hydro"/>
</dbReference>
<evidence type="ECO:0000256" key="1">
    <source>
        <dbReference type="ARBA" id="ARBA00022801"/>
    </source>
</evidence>
<feature type="compositionally biased region" description="Polar residues" evidence="2">
    <location>
        <begin position="13"/>
        <end position="23"/>
    </location>
</feature>
<evidence type="ECO:0000313" key="4">
    <source>
        <dbReference type="EMBL" id="EDP12870.1"/>
    </source>
</evidence>
<sequence>MMKSREISGVNDGRQTMQATAPKTQHFGKEAFAKIEGTEIRWLGNAGALINSRGTTVMVDPVLSGFDMPLLIEMPITEDEVPAVDGILLTHCDNDHYGKQTCSRLAGKTGAFHTTEYVNTLLAKELHINGHGHKIGDYFTIGSIKVTLTPADHAWQNESPKHHTRDFHARDFCGFWLDTPDGSIWAVGDSRLLETQLKMPKPNAVLFDFSDSRWHIGLDGAEKFAKAYPDTPLILWHWGSVDAPEWNEFNGNPDVLCSRIVNPGRVVVLAPGEKYRI</sequence>
<evidence type="ECO:0000313" key="5">
    <source>
        <dbReference type="Proteomes" id="UP000005396"/>
    </source>
</evidence>
<dbReference type="SUPFAM" id="SSF56281">
    <property type="entry name" value="Metallo-hydrolase/oxidoreductase"/>
    <property type="match status" value="1"/>
</dbReference>
<protein>
    <recommendedName>
        <fullName evidence="3">Metallo-beta-lactamase domain-containing protein</fullName>
    </recommendedName>
</protein>
<dbReference type="PaxDb" id="411902-CLOBOL_06877"/>
<dbReference type="GO" id="GO:0016787">
    <property type="term" value="F:hydrolase activity"/>
    <property type="evidence" value="ECO:0007669"/>
    <property type="project" value="UniProtKB-KW"/>
</dbReference>
<dbReference type="InterPro" id="IPR001279">
    <property type="entry name" value="Metallo-B-lactamas"/>
</dbReference>
<reference evidence="4 5" key="1">
    <citation type="submission" date="2007-08" db="EMBL/GenBank/DDBJ databases">
        <authorList>
            <person name="Fulton L."/>
            <person name="Clifton S."/>
            <person name="Fulton B."/>
            <person name="Xu J."/>
            <person name="Minx P."/>
            <person name="Pepin K.H."/>
            <person name="Johnson M."/>
            <person name="Thiruvilangam P."/>
            <person name="Bhonagiri V."/>
            <person name="Nash W.E."/>
            <person name="Mardis E.R."/>
            <person name="Wilson R.K."/>
        </authorList>
    </citation>
    <scope>NUCLEOTIDE SEQUENCE [LARGE SCALE GENOMIC DNA]</scope>
    <source>
        <strain evidence="5">ATCC BAA-613 / DSM 15670 / CCUG 46953 / JCM 12243 / WAL 16351</strain>
    </source>
</reference>
<proteinExistence type="predicted"/>
<evidence type="ECO:0000259" key="3">
    <source>
        <dbReference type="Pfam" id="PF12706"/>
    </source>
</evidence>
<dbReference type="AlphaFoldDB" id="A8S4B0"/>
<dbReference type="Gene3D" id="3.60.15.10">
    <property type="entry name" value="Ribonuclease Z/Hydroxyacylglutathione hydrolase-like"/>
    <property type="match status" value="1"/>
</dbReference>
<dbReference type="Proteomes" id="UP000005396">
    <property type="component" value="Unassembled WGS sequence"/>
</dbReference>
<evidence type="ECO:0000256" key="2">
    <source>
        <dbReference type="SAM" id="MobiDB-lite"/>
    </source>
</evidence>
<dbReference type="PANTHER" id="PTHR43546">
    <property type="entry name" value="UPF0173 METAL-DEPENDENT HYDROLASE MJ1163-RELATED"/>
    <property type="match status" value="1"/>
</dbReference>
<name>A8S4B0_ENTBW</name>
<comment type="caution">
    <text evidence="4">The sequence shown here is derived from an EMBL/GenBank/DDBJ whole genome shotgun (WGS) entry which is preliminary data.</text>
</comment>
<gene>
    <name evidence="4" type="ORF">CLOBOL_06877</name>
</gene>
<feature type="domain" description="Metallo-beta-lactamase" evidence="3">
    <location>
        <begin position="55"/>
        <end position="238"/>
    </location>
</feature>
<reference evidence="4 5" key="2">
    <citation type="submission" date="2007-09" db="EMBL/GenBank/DDBJ databases">
        <title>Draft genome sequence of Clostridium bolteae (ATCC BAA-613).</title>
        <authorList>
            <person name="Sudarsanam P."/>
            <person name="Ley R."/>
            <person name="Guruge J."/>
            <person name="Turnbaugh P.J."/>
            <person name="Mahowald M."/>
            <person name="Liep D."/>
            <person name="Gordon J."/>
        </authorList>
    </citation>
    <scope>NUCLEOTIDE SEQUENCE [LARGE SCALE GENOMIC DNA]</scope>
    <source>
        <strain evidence="5">ATCC BAA-613 / DSM 15670 / CCUG 46953 / JCM 12243 / WAL 16351</strain>
    </source>
</reference>
<dbReference type="HOGENOM" id="CLU_1026444_0_0_9"/>
<dbReference type="PANTHER" id="PTHR43546:SF9">
    <property type="entry name" value="L-ASCORBATE-6-PHOSPHATE LACTONASE ULAG-RELATED"/>
    <property type="match status" value="1"/>
</dbReference>